<reference evidence="1" key="1">
    <citation type="submission" date="2023-01" db="EMBL/GenBank/DDBJ databases">
        <title>The growth and conidiation of Purpureocillium lavendulum are regulated by nitrogen source and histone H3K14 acetylation.</title>
        <authorList>
            <person name="Tang P."/>
            <person name="Han J."/>
            <person name="Zhang C."/>
            <person name="Tang P."/>
            <person name="Qi F."/>
            <person name="Zhang K."/>
            <person name="Liang L."/>
        </authorList>
    </citation>
    <scope>NUCLEOTIDE SEQUENCE</scope>
    <source>
        <strain evidence="1">YMF1.00683</strain>
    </source>
</reference>
<sequence>MKLEHLACLCDCYPDSVDEHDYCIFPASVVDDIYNVSDVELHYYDNDPAHSTVLSIEDYLLPFTFPVQQWLEQNHLLYCHYPHCPHCITSYGYKEQLGVVGAKLYPCQRDEELPRKVGRALRELFSCAVSFFDLDLRPEWMAFFSNWLALDKPRDGNLEYDIHKRSFRKHEQQANSFHLWDSRYYRH</sequence>
<evidence type="ECO:0000313" key="1">
    <source>
        <dbReference type="EMBL" id="KAJ6441070.1"/>
    </source>
</evidence>
<name>A0AB34FPI6_9HYPO</name>
<proteinExistence type="predicted"/>
<comment type="caution">
    <text evidence="1">The sequence shown here is derived from an EMBL/GenBank/DDBJ whole genome shotgun (WGS) entry which is preliminary data.</text>
</comment>
<protein>
    <submittedName>
        <fullName evidence="1">Uncharacterized protein</fullName>
    </submittedName>
</protein>
<accession>A0AB34FPI6</accession>
<dbReference type="AlphaFoldDB" id="A0AB34FPI6"/>
<keyword evidence="2" id="KW-1185">Reference proteome</keyword>
<evidence type="ECO:0000313" key="2">
    <source>
        <dbReference type="Proteomes" id="UP001163105"/>
    </source>
</evidence>
<organism evidence="1 2">
    <name type="scientific">Purpureocillium lavendulum</name>
    <dbReference type="NCBI Taxonomy" id="1247861"/>
    <lineage>
        <taxon>Eukaryota</taxon>
        <taxon>Fungi</taxon>
        <taxon>Dikarya</taxon>
        <taxon>Ascomycota</taxon>
        <taxon>Pezizomycotina</taxon>
        <taxon>Sordariomycetes</taxon>
        <taxon>Hypocreomycetidae</taxon>
        <taxon>Hypocreales</taxon>
        <taxon>Ophiocordycipitaceae</taxon>
        <taxon>Purpureocillium</taxon>
    </lineage>
</organism>
<gene>
    <name evidence="1" type="ORF">O9K51_06864</name>
</gene>
<dbReference type="EMBL" id="JAQHRD010000005">
    <property type="protein sequence ID" value="KAJ6441070.1"/>
    <property type="molecule type" value="Genomic_DNA"/>
</dbReference>
<dbReference type="Proteomes" id="UP001163105">
    <property type="component" value="Unassembled WGS sequence"/>
</dbReference>